<sequence length="74" mass="8529">MKKIKYCCKNFKNGSKTVFKSFKNEFPDIKQKKKDCLGNCRLCSKQCIVMIGKTEVVVAPNAKTLYKKLKHRIG</sequence>
<dbReference type="RefSeq" id="WP_125663442.1">
    <property type="nucleotide sequence ID" value="NZ_AP019308.1"/>
</dbReference>
<reference evidence="1 2" key="1">
    <citation type="submission" date="2018-11" db="EMBL/GenBank/DDBJ databases">
        <title>Complete genome sequence of Paenibacillus baekrokdamisoli strain KCTC 33723.</title>
        <authorList>
            <person name="Kang S.W."/>
            <person name="Lee K.C."/>
            <person name="Kim K.K."/>
            <person name="Kim J.S."/>
            <person name="Kim D.S."/>
            <person name="Ko S.H."/>
            <person name="Yang S.H."/>
            <person name="Lee J.S."/>
        </authorList>
    </citation>
    <scope>NUCLEOTIDE SEQUENCE [LARGE SCALE GENOMIC DNA]</scope>
    <source>
        <strain evidence="1 2">KCTC 33723</strain>
    </source>
</reference>
<keyword evidence="2" id="KW-1185">Reference proteome</keyword>
<organism evidence="1 2">
    <name type="scientific">Paenibacillus baekrokdamisoli</name>
    <dbReference type="NCBI Taxonomy" id="1712516"/>
    <lineage>
        <taxon>Bacteria</taxon>
        <taxon>Bacillati</taxon>
        <taxon>Bacillota</taxon>
        <taxon>Bacilli</taxon>
        <taxon>Bacillales</taxon>
        <taxon>Paenibacillaceae</taxon>
        <taxon>Paenibacillus</taxon>
    </lineage>
</organism>
<protein>
    <submittedName>
        <fullName evidence="1">Uncharacterized protein</fullName>
    </submittedName>
</protein>
<dbReference type="Proteomes" id="UP000275368">
    <property type="component" value="Chromosome"/>
</dbReference>
<dbReference type="EMBL" id="AP019308">
    <property type="protein sequence ID" value="BBH23737.1"/>
    <property type="molecule type" value="Genomic_DNA"/>
</dbReference>
<dbReference type="KEGG" id="pbk:Back11_50820"/>
<proteinExistence type="predicted"/>
<dbReference type="OrthoDB" id="2972571at2"/>
<dbReference type="AlphaFoldDB" id="A0A3G9IXW2"/>
<dbReference type="Pfam" id="PF07293">
    <property type="entry name" value="DUF1450"/>
    <property type="match status" value="1"/>
</dbReference>
<evidence type="ECO:0000313" key="1">
    <source>
        <dbReference type="EMBL" id="BBH23737.1"/>
    </source>
</evidence>
<accession>A0A3G9IXW2</accession>
<name>A0A3G9IXW2_9BACL</name>
<dbReference type="InterPro" id="IPR009910">
    <property type="entry name" value="DUF1450"/>
</dbReference>
<evidence type="ECO:0000313" key="2">
    <source>
        <dbReference type="Proteomes" id="UP000275368"/>
    </source>
</evidence>
<gene>
    <name evidence="1" type="ORF">Back11_50820</name>
</gene>